<keyword evidence="5" id="KW-1185">Reference proteome</keyword>
<dbReference type="PANTHER" id="PTHR43877">
    <property type="entry name" value="AMINOALKYLPHOSPHONATE N-ACETYLTRANSFERASE-RELATED-RELATED"/>
    <property type="match status" value="1"/>
</dbReference>
<comment type="caution">
    <text evidence="4">The sequence shown here is derived from an EMBL/GenBank/DDBJ whole genome shotgun (WGS) entry which is preliminary data.</text>
</comment>
<dbReference type="EC" id="2.3.1.-" evidence="4"/>
<dbReference type="InterPro" id="IPR000182">
    <property type="entry name" value="GNAT_dom"/>
</dbReference>
<name>A0ABU8U6X2_9ACTN</name>
<protein>
    <submittedName>
        <fullName evidence="4">GNAT family N-acetyltransferase</fullName>
        <ecNumber evidence="4">2.3.1.-</ecNumber>
    </submittedName>
</protein>
<evidence type="ECO:0000313" key="5">
    <source>
        <dbReference type="Proteomes" id="UP001382904"/>
    </source>
</evidence>
<organism evidence="4 5">
    <name type="scientific">Streptomyces caledonius</name>
    <dbReference type="NCBI Taxonomy" id="3134107"/>
    <lineage>
        <taxon>Bacteria</taxon>
        <taxon>Bacillati</taxon>
        <taxon>Actinomycetota</taxon>
        <taxon>Actinomycetes</taxon>
        <taxon>Kitasatosporales</taxon>
        <taxon>Streptomycetaceae</taxon>
        <taxon>Streptomyces</taxon>
    </lineage>
</organism>
<dbReference type="SUPFAM" id="SSF55729">
    <property type="entry name" value="Acyl-CoA N-acyltransferases (Nat)"/>
    <property type="match status" value="1"/>
</dbReference>
<dbReference type="InterPro" id="IPR016181">
    <property type="entry name" value="Acyl_CoA_acyltransferase"/>
</dbReference>
<keyword evidence="1 4" id="KW-0808">Transferase</keyword>
<dbReference type="Gene3D" id="3.40.630.30">
    <property type="match status" value="1"/>
</dbReference>
<proteinExistence type="predicted"/>
<evidence type="ECO:0000256" key="1">
    <source>
        <dbReference type="ARBA" id="ARBA00022679"/>
    </source>
</evidence>
<dbReference type="Proteomes" id="UP001382904">
    <property type="component" value="Unassembled WGS sequence"/>
</dbReference>
<keyword evidence="2 4" id="KW-0012">Acyltransferase</keyword>
<feature type="domain" description="N-acetyltransferase" evidence="3">
    <location>
        <begin position="17"/>
        <end position="183"/>
    </location>
</feature>
<dbReference type="EMBL" id="JBBKAM010000002">
    <property type="protein sequence ID" value="MEJ8643645.1"/>
    <property type="molecule type" value="Genomic_DNA"/>
</dbReference>
<dbReference type="InterPro" id="IPR050832">
    <property type="entry name" value="Bact_Acetyltransf"/>
</dbReference>
<reference evidence="4 5" key="1">
    <citation type="submission" date="2024-03" db="EMBL/GenBank/DDBJ databases">
        <title>Novel Streptomyces species of biotechnological and ecological value are a feature of Machair soil.</title>
        <authorList>
            <person name="Prole J.R."/>
            <person name="Goodfellow M."/>
            <person name="Allenby N."/>
            <person name="Ward A.C."/>
        </authorList>
    </citation>
    <scope>NUCLEOTIDE SEQUENCE [LARGE SCALE GENOMIC DNA]</scope>
    <source>
        <strain evidence="4 5">MS1.HAVA.3</strain>
    </source>
</reference>
<dbReference type="Pfam" id="PF00583">
    <property type="entry name" value="Acetyltransf_1"/>
    <property type="match status" value="1"/>
</dbReference>
<evidence type="ECO:0000256" key="2">
    <source>
        <dbReference type="ARBA" id="ARBA00023315"/>
    </source>
</evidence>
<dbReference type="PROSITE" id="PS51186">
    <property type="entry name" value="GNAT"/>
    <property type="match status" value="1"/>
</dbReference>
<sequence>MQHVIRPVRGDEWEKAKELRIASLHDAAAPIAFLDTAELAEARPDSFWQERTAGAASGRAARQFVAVGPDGVWNGSVTVLVEEIGTTDFLDRAIETTQGHVVGVFVREGLRGTGLAEELFQAGLEWAWSLEEPALERVRLYVHERNERAQAFYRRIGFQDSGVRVPLESDPSAKDLEFVFPRP</sequence>
<evidence type="ECO:0000259" key="3">
    <source>
        <dbReference type="PROSITE" id="PS51186"/>
    </source>
</evidence>
<gene>
    <name evidence="4" type="ORF">WKI68_24280</name>
</gene>
<dbReference type="CDD" id="cd04301">
    <property type="entry name" value="NAT_SF"/>
    <property type="match status" value="1"/>
</dbReference>
<dbReference type="GO" id="GO:0016746">
    <property type="term" value="F:acyltransferase activity"/>
    <property type="evidence" value="ECO:0007669"/>
    <property type="project" value="UniProtKB-KW"/>
</dbReference>
<accession>A0ABU8U6X2</accession>
<evidence type="ECO:0000313" key="4">
    <source>
        <dbReference type="EMBL" id="MEJ8643645.1"/>
    </source>
</evidence>